<feature type="region of interest" description="Disordered" evidence="10">
    <location>
        <begin position="284"/>
        <end position="310"/>
    </location>
</feature>
<sequence>MTLACFCSSPATAMASDIRPTLLTQPSVQTDVLRILGTPGSHYDVIQEGPFATVARTWTTIKDGVPQWVVVKSSSTLRKFTREPHDIVKELRLLSCMMHPNIVYVMGSFRDEETHMLSIYMPYVSLSLSTLLHSPHFSPHVFPPASPTSTEPADEEAQHEASARFTTIAKSVILQTLSAIAFLHDPIRAIAHRDLKPENILLTKDGCVKIIDFGVAYKDREPDIEKHDDLWQESRGKLYFEVSTRCYRAPELLFGCRTYDPLALDLWSLGATFSEFFTTLRLRGDEEDDGDDDDDTEPSTPASDSQTPIPLKPFVVPRYLRIGYPGAQWMRDTLFNGDRGEIGLAWSIFKIFGTPTRENWPEFEHFPSASSVVFNIVPAVPLRPLLPNLPPSTMVNTKRLDLTRDWGVANGGNTHGAPAAANGAAEKEGGKPRPLLLDLLKRFLVYPSEHRVRAEDALRHPWFTDALEGATGSAHAGGVVLLPHGYALERGTHALKQAVVTEWKGKTLGDWIDEVILKSD</sequence>
<dbReference type="EMBL" id="JAACJJ010000056">
    <property type="protein sequence ID" value="KAF5312234.1"/>
    <property type="molecule type" value="Genomic_DNA"/>
</dbReference>
<dbReference type="GO" id="GO:0005524">
    <property type="term" value="F:ATP binding"/>
    <property type="evidence" value="ECO:0007669"/>
    <property type="project" value="UniProtKB-KW"/>
</dbReference>
<evidence type="ECO:0000256" key="4">
    <source>
        <dbReference type="ARBA" id="ARBA00022679"/>
    </source>
</evidence>
<dbReference type="PANTHER" id="PTHR24056:SF171">
    <property type="entry name" value="CYCLIN-DEPENDENT KINASE 20"/>
    <property type="match status" value="1"/>
</dbReference>
<evidence type="ECO:0000256" key="7">
    <source>
        <dbReference type="ARBA" id="ARBA00022840"/>
    </source>
</evidence>
<comment type="caution">
    <text evidence="12">The sequence shown here is derived from an EMBL/GenBank/DDBJ whole genome shotgun (WGS) entry which is preliminary data.</text>
</comment>
<comment type="catalytic activity">
    <reaction evidence="9">
        <text>L-seryl-[protein] + ATP = O-phospho-L-seryl-[protein] + ADP + H(+)</text>
        <dbReference type="Rhea" id="RHEA:17989"/>
        <dbReference type="Rhea" id="RHEA-COMP:9863"/>
        <dbReference type="Rhea" id="RHEA-COMP:11604"/>
        <dbReference type="ChEBI" id="CHEBI:15378"/>
        <dbReference type="ChEBI" id="CHEBI:29999"/>
        <dbReference type="ChEBI" id="CHEBI:30616"/>
        <dbReference type="ChEBI" id="CHEBI:83421"/>
        <dbReference type="ChEBI" id="CHEBI:456216"/>
        <dbReference type="EC" id="2.7.11.22"/>
    </reaction>
</comment>
<dbReference type="OrthoDB" id="413582at2759"/>
<evidence type="ECO:0000256" key="1">
    <source>
        <dbReference type="ARBA" id="ARBA00006485"/>
    </source>
</evidence>
<evidence type="ECO:0000259" key="11">
    <source>
        <dbReference type="PROSITE" id="PS50011"/>
    </source>
</evidence>
<accession>A0A8H5AWI3</accession>
<dbReference type="SUPFAM" id="SSF56112">
    <property type="entry name" value="Protein kinase-like (PK-like)"/>
    <property type="match status" value="2"/>
</dbReference>
<evidence type="ECO:0000256" key="3">
    <source>
        <dbReference type="ARBA" id="ARBA00022527"/>
    </source>
</evidence>
<dbReference type="InterPro" id="IPR011009">
    <property type="entry name" value="Kinase-like_dom_sf"/>
</dbReference>
<organism evidence="12 13">
    <name type="scientific">Psilocybe cf. subviscida</name>
    <dbReference type="NCBI Taxonomy" id="2480587"/>
    <lineage>
        <taxon>Eukaryota</taxon>
        <taxon>Fungi</taxon>
        <taxon>Dikarya</taxon>
        <taxon>Basidiomycota</taxon>
        <taxon>Agaricomycotina</taxon>
        <taxon>Agaricomycetes</taxon>
        <taxon>Agaricomycetidae</taxon>
        <taxon>Agaricales</taxon>
        <taxon>Agaricineae</taxon>
        <taxon>Strophariaceae</taxon>
        <taxon>Psilocybe</taxon>
    </lineage>
</organism>
<evidence type="ECO:0000256" key="8">
    <source>
        <dbReference type="ARBA" id="ARBA00047811"/>
    </source>
</evidence>
<evidence type="ECO:0000256" key="5">
    <source>
        <dbReference type="ARBA" id="ARBA00022741"/>
    </source>
</evidence>
<dbReference type="AlphaFoldDB" id="A0A8H5AWI3"/>
<evidence type="ECO:0000256" key="2">
    <source>
        <dbReference type="ARBA" id="ARBA00012425"/>
    </source>
</evidence>
<dbReference type="Gene3D" id="1.10.510.10">
    <property type="entry name" value="Transferase(Phosphotransferase) domain 1"/>
    <property type="match status" value="1"/>
</dbReference>
<keyword evidence="13" id="KW-1185">Reference proteome</keyword>
<gene>
    <name evidence="12" type="ORF">D9619_002503</name>
</gene>
<name>A0A8H5AWI3_9AGAR</name>
<feature type="compositionally biased region" description="Acidic residues" evidence="10">
    <location>
        <begin position="285"/>
        <end position="297"/>
    </location>
</feature>
<dbReference type="SMART" id="SM00220">
    <property type="entry name" value="S_TKc"/>
    <property type="match status" value="1"/>
</dbReference>
<protein>
    <recommendedName>
        <fullName evidence="2">cyclin-dependent kinase</fullName>
        <ecNumber evidence="2">2.7.11.22</ecNumber>
    </recommendedName>
</protein>
<dbReference type="InterPro" id="IPR008271">
    <property type="entry name" value="Ser/Thr_kinase_AS"/>
</dbReference>
<feature type="compositionally biased region" description="Polar residues" evidence="10">
    <location>
        <begin position="298"/>
        <end position="308"/>
    </location>
</feature>
<proteinExistence type="inferred from homology"/>
<dbReference type="GO" id="GO:0004693">
    <property type="term" value="F:cyclin-dependent protein serine/threonine kinase activity"/>
    <property type="evidence" value="ECO:0007669"/>
    <property type="project" value="UniProtKB-EC"/>
</dbReference>
<keyword evidence="6" id="KW-0418">Kinase</keyword>
<dbReference type="PROSITE" id="PS00108">
    <property type="entry name" value="PROTEIN_KINASE_ST"/>
    <property type="match status" value="1"/>
</dbReference>
<dbReference type="PANTHER" id="PTHR24056">
    <property type="entry name" value="CELL DIVISION PROTEIN KINASE"/>
    <property type="match status" value="1"/>
</dbReference>
<dbReference type="Gene3D" id="3.30.200.20">
    <property type="entry name" value="Phosphorylase Kinase, domain 1"/>
    <property type="match status" value="1"/>
</dbReference>
<evidence type="ECO:0000256" key="6">
    <source>
        <dbReference type="ARBA" id="ARBA00022777"/>
    </source>
</evidence>
<dbReference type="PROSITE" id="PS50011">
    <property type="entry name" value="PROTEIN_KINASE_DOM"/>
    <property type="match status" value="1"/>
</dbReference>
<dbReference type="Proteomes" id="UP000567179">
    <property type="component" value="Unassembled WGS sequence"/>
</dbReference>
<comment type="similarity">
    <text evidence="1">Belongs to the protein kinase superfamily. CMGC Ser/Thr protein kinase family. CDC2/CDKX subfamily.</text>
</comment>
<comment type="catalytic activity">
    <reaction evidence="8">
        <text>L-threonyl-[protein] + ATP = O-phospho-L-threonyl-[protein] + ADP + H(+)</text>
        <dbReference type="Rhea" id="RHEA:46608"/>
        <dbReference type="Rhea" id="RHEA-COMP:11060"/>
        <dbReference type="Rhea" id="RHEA-COMP:11605"/>
        <dbReference type="ChEBI" id="CHEBI:15378"/>
        <dbReference type="ChEBI" id="CHEBI:30013"/>
        <dbReference type="ChEBI" id="CHEBI:30616"/>
        <dbReference type="ChEBI" id="CHEBI:61977"/>
        <dbReference type="ChEBI" id="CHEBI:456216"/>
        <dbReference type="EC" id="2.7.11.22"/>
    </reaction>
</comment>
<dbReference type="GO" id="GO:0005634">
    <property type="term" value="C:nucleus"/>
    <property type="evidence" value="ECO:0007669"/>
    <property type="project" value="TreeGrafter"/>
</dbReference>
<keyword evidence="7" id="KW-0067">ATP-binding</keyword>
<evidence type="ECO:0000256" key="10">
    <source>
        <dbReference type="SAM" id="MobiDB-lite"/>
    </source>
</evidence>
<dbReference type="InterPro" id="IPR000719">
    <property type="entry name" value="Prot_kinase_dom"/>
</dbReference>
<evidence type="ECO:0000313" key="13">
    <source>
        <dbReference type="Proteomes" id="UP000567179"/>
    </source>
</evidence>
<dbReference type="Pfam" id="PF00069">
    <property type="entry name" value="Pkinase"/>
    <property type="match status" value="1"/>
</dbReference>
<dbReference type="InterPro" id="IPR050108">
    <property type="entry name" value="CDK"/>
</dbReference>
<evidence type="ECO:0000313" key="12">
    <source>
        <dbReference type="EMBL" id="KAF5312234.1"/>
    </source>
</evidence>
<keyword evidence="3" id="KW-0723">Serine/threonine-protein kinase</keyword>
<keyword evidence="4" id="KW-0808">Transferase</keyword>
<keyword evidence="5" id="KW-0547">Nucleotide-binding</keyword>
<feature type="domain" description="Protein kinase" evidence="11">
    <location>
        <begin position="40"/>
        <end position="463"/>
    </location>
</feature>
<dbReference type="EC" id="2.7.11.22" evidence="2"/>
<reference evidence="12 13" key="1">
    <citation type="journal article" date="2020" name="ISME J.">
        <title>Uncovering the hidden diversity of litter-decomposition mechanisms in mushroom-forming fungi.</title>
        <authorList>
            <person name="Floudas D."/>
            <person name="Bentzer J."/>
            <person name="Ahren D."/>
            <person name="Johansson T."/>
            <person name="Persson P."/>
            <person name="Tunlid A."/>
        </authorList>
    </citation>
    <scope>NUCLEOTIDE SEQUENCE [LARGE SCALE GENOMIC DNA]</scope>
    <source>
        <strain evidence="12 13">CBS 101986</strain>
    </source>
</reference>
<evidence type="ECO:0000256" key="9">
    <source>
        <dbReference type="ARBA" id="ARBA00048367"/>
    </source>
</evidence>